<evidence type="ECO:0000313" key="4">
    <source>
        <dbReference type="EMBL" id="SHI45525.1"/>
    </source>
</evidence>
<feature type="domain" description="SpaA-like prealbumin fold" evidence="3">
    <location>
        <begin position="996"/>
        <end position="1122"/>
    </location>
</feature>
<feature type="chain" id="PRO_5012522538" evidence="2">
    <location>
        <begin position="36"/>
        <end position="1207"/>
    </location>
</feature>
<keyword evidence="2" id="KW-0732">Signal</keyword>
<name>A0A1M6B9Y4_PSEXY</name>
<dbReference type="Gene3D" id="3.10.100.10">
    <property type="entry name" value="Mannose-Binding Protein A, subunit A"/>
    <property type="match status" value="1"/>
</dbReference>
<evidence type="ECO:0000256" key="1">
    <source>
        <dbReference type="SAM" id="Phobius"/>
    </source>
</evidence>
<evidence type="ECO:0000259" key="3">
    <source>
        <dbReference type="Pfam" id="PF17802"/>
    </source>
</evidence>
<keyword evidence="1" id="KW-0812">Transmembrane</keyword>
<dbReference type="Proteomes" id="UP000184185">
    <property type="component" value="Unassembled WGS sequence"/>
</dbReference>
<dbReference type="RefSeq" id="WP_072911942.1">
    <property type="nucleotide sequence ID" value="NZ_FQYQ01000002.1"/>
</dbReference>
<feature type="transmembrane region" description="Helical" evidence="1">
    <location>
        <begin position="1178"/>
        <end position="1199"/>
    </location>
</feature>
<reference evidence="4 5" key="1">
    <citation type="submission" date="2016-11" db="EMBL/GenBank/DDBJ databases">
        <authorList>
            <person name="Jaros S."/>
            <person name="Januszkiewicz K."/>
            <person name="Wedrychowicz H."/>
        </authorList>
    </citation>
    <scope>NUCLEOTIDE SEQUENCE [LARGE SCALE GENOMIC DNA]</scope>
    <source>
        <strain evidence="4 5">DSM 14809</strain>
    </source>
</reference>
<dbReference type="NCBIfam" id="TIGR01167">
    <property type="entry name" value="LPXTG_anchor"/>
    <property type="match status" value="1"/>
</dbReference>
<dbReference type="Pfam" id="PF17802">
    <property type="entry name" value="SpaA"/>
    <property type="match status" value="1"/>
</dbReference>
<dbReference type="OrthoDB" id="2199792at2"/>
<organism evidence="4 5">
    <name type="scientific">Pseudobutyrivibrio xylanivorans DSM 14809</name>
    <dbReference type="NCBI Taxonomy" id="1123012"/>
    <lineage>
        <taxon>Bacteria</taxon>
        <taxon>Bacillati</taxon>
        <taxon>Bacillota</taxon>
        <taxon>Clostridia</taxon>
        <taxon>Lachnospirales</taxon>
        <taxon>Lachnospiraceae</taxon>
        <taxon>Pseudobutyrivibrio</taxon>
    </lineage>
</organism>
<keyword evidence="1" id="KW-0472">Membrane</keyword>
<protein>
    <submittedName>
        <fullName evidence="4">LPXTG-motif cell wall anchor domain-containing protein</fullName>
    </submittedName>
</protein>
<dbReference type="InterPro" id="IPR013783">
    <property type="entry name" value="Ig-like_fold"/>
</dbReference>
<dbReference type="InterPro" id="IPR041033">
    <property type="entry name" value="SpaA_PFL_dom_1"/>
</dbReference>
<dbReference type="Gene3D" id="2.60.40.740">
    <property type="match status" value="1"/>
</dbReference>
<accession>A0A1M6B9Y4</accession>
<dbReference type="EMBL" id="FQYQ01000002">
    <property type="protein sequence ID" value="SHI45525.1"/>
    <property type="molecule type" value="Genomic_DNA"/>
</dbReference>
<sequence length="1207" mass="133228">MARGKTFKKRLLSVMMTILMVAAIAVPSFPSYAVADTIDVGQPGYNASGVMTYYNCLGTGTNLYKSLVINFTSVRENGEKIILPSVSGFTYETSLSTDGTYIINIPEGKNLVQIAAYIRKIQFLNCQNSSQKINFSVGKDIVKYMTFYSEDSQHYYQFIKFDKASGTAVKDPTGKSWSYGSWEWAYYTALNMTYEGLQGYLATVSTVEEDAFIYRCSNEIGWLGGTKMTHGEADSKNGIPFYKTFTPSGNGDGIGYWYWAVGPDVNEGGGKFLQSPTAASNSVLQTADSKGYYNNWNNGEPNNSNGEFSMTTLKIGSGWSTGNRNGKIGTNSPYYVASGYSWNDIVDTNWAQYGSSKVTSYTATGFFVEYGDYVKGLTQTALVQKTNFEFKTTTQPLNHIWNLYAADGSDTIHMFCSASDPKCSYYAVGASSLGETIDLTIQAADVPYDGRAYSSSNIVGADDIMSATNNTANISDIKYYKVSTADTVTGGTIQTAPPTAIGYYYAEVTVTIKNTVLASNTVSAKAVVPFKIYDPNAEYAVESLNNKAADKETVPYQRKVTETTAYADLEVVLATVDDRLSMYKLAEMTWDDEADSLKDMEWVSQVKNWINQSSYAATAATPYDLSNGKASSSTIASFYKDMLRVEGYDVFTTAGDDQLVDLYATPSGQYASKGYKYVDADNHEVSEGADGAKEYSMVFDNIQYGIYAILATDGNNNPYAVTVASVYPQQSGPQGAFFTQELFTVYIKEVEPTIEKKINGQKQDVAEINDTANPIEFTIDFQLPQYKDRLTTGSGSGYQLSFEDLMAEGFTLYEPDEEHRLALYYLYKDGENLAEARIDENSIPEATAYKFTENSQGSSSILLTEDNAKDGTIVYIANPSDNTILTKNSDLIGYYATPRTGPIFEQFTIPTGQATTNISISFDEPIIRAWKANIAKNEDRAVSGFRIRYYAILDQDAKINSNENTNTAYIHYEKDSNGRTMTEMHDVVHAYTYGLNIVKIDGSASTTTYLSGAEFNLYKELSLSDADYEALESAEKNNYYVLPGENDEASRYFKKVSMNNGIFQNKYNQDVYDTLISVNTEQGITAHGLGVGSYVLVESKAPAGYNELAEDIYFEINQLNDGEMAKADNSYIWFREMETDDKPYSDTDPNSAIINENGCIKVDVYNYQGLVLPSTGGIGILLFIIIGTGVMGAVIVIILGRRKRQMI</sequence>
<dbReference type="Gene3D" id="2.60.40.10">
    <property type="entry name" value="Immunoglobulins"/>
    <property type="match status" value="1"/>
</dbReference>
<dbReference type="AlphaFoldDB" id="A0A1M6B9Y4"/>
<dbReference type="InterPro" id="IPR016186">
    <property type="entry name" value="C-type_lectin-like/link_sf"/>
</dbReference>
<evidence type="ECO:0000313" key="5">
    <source>
        <dbReference type="Proteomes" id="UP000184185"/>
    </source>
</evidence>
<keyword evidence="1" id="KW-1133">Transmembrane helix</keyword>
<feature type="signal peptide" evidence="2">
    <location>
        <begin position="1"/>
        <end position="35"/>
    </location>
</feature>
<evidence type="ECO:0000256" key="2">
    <source>
        <dbReference type="SAM" id="SignalP"/>
    </source>
</evidence>
<keyword evidence="5" id="KW-1185">Reference proteome</keyword>
<gene>
    <name evidence="4" type="ORF">SAMN02745725_00387</name>
</gene>
<proteinExistence type="predicted"/>